<dbReference type="InterPro" id="IPR020103">
    <property type="entry name" value="PsdUridine_synth_cat_dom_sf"/>
</dbReference>
<comment type="catalytic activity">
    <reaction evidence="1 7">
        <text>a uridine in RNA = a pseudouridine in RNA</text>
        <dbReference type="Rhea" id="RHEA:48348"/>
        <dbReference type="Rhea" id="RHEA-COMP:12068"/>
        <dbReference type="Rhea" id="RHEA-COMP:12069"/>
        <dbReference type="ChEBI" id="CHEBI:65314"/>
        <dbReference type="ChEBI" id="CHEBI:65315"/>
    </reaction>
</comment>
<evidence type="ECO:0000256" key="1">
    <source>
        <dbReference type="ARBA" id="ARBA00000073"/>
    </source>
</evidence>
<dbReference type="InterPro" id="IPR036986">
    <property type="entry name" value="S4_RNA-bd_sf"/>
</dbReference>
<evidence type="ECO:0000256" key="4">
    <source>
        <dbReference type="ARBA" id="ARBA00023235"/>
    </source>
</evidence>
<evidence type="ECO:0000313" key="10">
    <source>
        <dbReference type="Proteomes" id="UP000035553"/>
    </source>
</evidence>
<feature type="domain" description="RNA-binding S4" evidence="8">
    <location>
        <begin position="15"/>
        <end position="79"/>
    </location>
</feature>
<dbReference type="AlphaFoldDB" id="A0A0U1QM14"/>
<dbReference type="SMART" id="SM00363">
    <property type="entry name" value="S4"/>
    <property type="match status" value="1"/>
</dbReference>
<dbReference type="STRING" id="1069536.SINU_11605"/>
<dbReference type="InterPro" id="IPR002942">
    <property type="entry name" value="S4_RNA-bd"/>
</dbReference>
<dbReference type="GO" id="GO:0003723">
    <property type="term" value="F:RNA binding"/>
    <property type="evidence" value="ECO:0007669"/>
    <property type="project" value="UniProtKB-KW"/>
</dbReference>
<accession>A0A0U1QM14</accession>
<comment type="function">
    <text evidence="7">Responsible for synthesis of pseudouridine from uracil.</text>
</comment>
<evidence type="ECO:0000256" key="2">
    <source>
        <dbReference type="ARBA" id="ARBA00010876"/>
    </source>
</evidence>
<dbReference type="EMBL" id="AFVQ02000162">
    <property type="protein sequence ID" value="KLI01792.1"/>
    <property type="molecule type" value="Genomic_DNA"/>
</dbReference>
<keyword evidence="10" id="KW-1185">Reference proteome</keyword>
<organism evidence="9 10">
    <name type="scientific">Sporolactobacillus inulinus CASD</name>
    <dbReference type="NCBI Taxonomy" id="1069536"/>
    <lineage>
        <taxon>Bacteria</taxon>
        <taxon>Bacillati</taxon>
        <taxon>Bacillota</taxon>
        <taxon>Bacilli</taxon>
        <taxon>Bacillales</taxon>
        <taxon>Sporolactobacillaceae</taxon>
        <taxon>Sporolactobacillus</taxon>
    </lineage>
</organism>
<dbReference type="SUPFAM" id="SSF55174">
    <property type="entry name" value="Alpha-L RNA-binding motif"/>
    <property type="match status" value="1"/>
</dbReference>
<dbReference type="RefSeq" id="WP_010024389.1">
    <property type="nucleotide sequence ID" value="NZ_AFVQ02000162.1"/>
</dbReference>
<evidence type="ECO:0000256" key="3">
    <source>
        <dbReference type="ARBA" id="ARBA00022884"/>
    </source>
</evidence>
<evidence type="ECO:0000259" key="8">
    <source>
        <dbReference type="SMART" id="SM00363"/>
    </source>
</evidence>
<dbReference type="Pfam" id="PF00849">
    <property type="entry name" value="PseudoU_synth_2"/>
    <property type="match status" value="1"/>
</dbReference>
<dbReference type="NCBIfam" id="TIGR00005">
    <property type="entry name" value="rluA_subfam"/>
    <property type="match status" value="1"/>
</dbReference>
<name>A0A0U1QM14_9BACL</name>
<dbReference type="CDD" id="cd00165">
    <property type="entry name" value="S4"/>
    <property type="match status" value="1"/>
</dbReference>
<dbReference type="InterPro" id="IPR006145">
    <property type="entry name" value="PsdUridine_synth_RsuA/RluA"/>
</dbReference>
<keyword evidence="4 7" id="KW-0413">Isomerase</keyword>
<dbReference type="PROSITE" id="PS50889">
    <property type="entry name" value="S4"/>
    <property type="match status" value="1"/>
</dbReference>
<dbReference type="CDD" id="cd02869">
    <property type="entry name" value="PseudoU_synth_RluA_like"/>
    <property type="match status" value="1"/>
</dbReference>
<protein>
    <recommendedName>
        <fullName evidence="7">Pseudouridine synthase</fullName>
        <ecNumber evidence="7">5.4.99.-</ecNumber>
    </recommendedName>
</protein>
<dbReference type="FunFam" id="3.30.2350.10:FF:000006">
    <property type="entry name" value="Pseudouridine synthase"/>
    <property type="match status" value="1"/>
</dbReference>
<dbReference type="InterPro" id="IPR006224">
    <property type="entry name" value="PsdUridine_synth_RluA-like_CS"/>
</dbReference>
<gene>
    <name evidence="9" type="ORF">SINU_11605</name>
</gene>
<dbReference type="PANTHER" id="PTHR21600">
    <property type="entry name" value="MITOCHONDRIAL RNA PSEUDOURIDINE SYNTHASE"/>
    <property type="match status" value="1"/>
</dbReference>
<keyword evidence="3 6" id="KW-0694">RNA-binding</keyword>
<evidence type="ECO:0000256" key="6">
    <source>
        <dbReference type="PROSITE-ProRule" id="PRU00182"/>
    </source>
</evidence>
<dbReference type="Proteomes" id="UP000035553">
    <property type="component" value="Unassembled WGS sequence"/>
</dbReference>
<dbReference type="OrthoDB" id="9807829at2"/>
<dbReference type="GO" id="GO:0120159">
    <property type="term" value="F:rRNA pseudouridine synthase activity"/>
    <property type="evidence" value="ECO:0007669"/>
    <property type="project" value="UniProtKB-ARBA"/>
</dbReference>
<dbReference type="InterPro" id="IPR006225">
    <property type="entry name" value="PsdUridine_synth_RluC/D"/>
</dbReference>
<dbReference type="SUPFAM" id="SSF55120">
    <property type="entry name" value="Pseudouridine synthase"/>
    <property type="match status" value="1"/>
</dbReference>
<dbReference type="EC" id="5.4.99.-" evidence="7"/>
<dbReference type="PANTHER" id="PTHR21600:SF44">
    <property type="entry name" value="RIBOSOMAL LARGE SUBUNIT PSEUDOURIDINE SYNTHASE D"/>
    <property type="match status" value="1"/>
</dbReference>
<evidence type="ECO:0000256" key="5">
    <source>
        <dbReference type="PIRSR" id="PIRSR606225-1"/>
    </source>
</evidence>
<evidence type="ECO:0000256" key="7">
    <source>
        <dbReference type="RuleBase" id="RU362028"/>
    </source>
</evidence>
<dbReference type="Gene3D" id="3.10.290.10">
    <property type="entry name" value="RNA-binding S4 domain"/>
    <property type="match status" value="1"/>
</dbReference>
<dbReference type="InterPro" id="IPR050188">
    <property type="entry name" value="RluA_PseudoU_synthase"/>
</dbReference>
<sequence>MKPLTHNITVEDEGTRIDRWLSGKLASESRNRIQQLIKNGDIRVNGSQVKTSYKLRFNDQVLIHLPEPEPLNVSPEQIPLDIVFEDGSVIVVNKPRGMVVHPAPGHMSGTLVNALLGHCRDLSGINGILRPGIVHRIDRETSGLLMVAKTDQAHRSLAKQLKDKSTKRKYLAIVHGNLPHDEGIIDAPIGRSEKDRKKMAVTEKNSKHAVTHFKVLERFSNYTFVACRLETGRTHQIRVHMAYIGHPLAGDPKYGPRKTLPINGQALHAAELGFIHPVTRQQMLFCAALPDDMARLLEGLRNGRYSS</sequence>
<comment type="caution">
    <text evidence="9">The sequence shown here is derived from an EMBL/GenBank/DDBJ whole genome shotgun (WGS) entry which is preliminary data.</text>
</comment>
<evidence type="ECO:0000313" key="9">
    <source>
        <dbReference type="EMBL" id="KLI01792.1"/>
    </source>
</evidence>
<dbReference type="PROSITE" id="PS01129">
    <property type="entry name" value="PSI_RLU"/>
    <property type="match status" value="1"/>
</dbReference>
<comment type="similarity">
    <text evidence="2 7">Belongs to the pseudouridine synthase RluA family.</text>
</comment>
<proteinExistence type="inferred from homology"/>
<dbReference type="Gene3D" id="3.30.2350.10">
    <property type="entry name" value="Pseudouridine synthase"/>
    <property type="match status" value="1"/>
</dbReference>
<feature type="active site" evidence="5">
    <location>
        <position position="138"/>
    </location>
</feature>
<dbReference type="Pfam" id="PF01479">
    <property type="entry name" value="S4"/>
    <property type="match status" value="1"/>
</dbReference>
<reference evidence="9 10" key="1">
    <citation type="journal article" date="2011" name="J. Bacteriol.">
        <title>Draft genome sequence of Sporolactobacillus inulinus strain CASD, an efficient D-lactic acid-producing bacterium with high-concentration lactate tolerance capability.</title>
        <authorList>
            <person name="Yu B."/>
            <person name="Su F."/>
            <person name="Wang L."/>
            <person name="Xu K."/>
            <person name="Zhao B."/>
            <person name="Xu P."/>
        </authorList>
    </citation>
    <scope>NUCLEOTIDE SEQUENCE [LARGE SCALE GENOMIC DNA]</scope>
    <source>
        <strain evidence="9 10">CASD</strain>
    </source>
</reference>
<dbReference type="GO" id="GO:0000455">
    <property type="term" value="P:enzyme-directed rRNA pseudouridine synthesis"/>
    <property type="evidence" value="ECO:0007669"/>
    <property type="project" value="UniProtKB-ARBA"/>
</dbReference>